<proteinExistence type="predicted"/>
<gene>
    <name evidence="1" type="ORF">RBB77_18825</name>
</gene>
<dbReference type="GO" id="GO:0016811">
    <property type="term" value="F:hydrolase activity, acting on carbon-nitrogen (but not peptide) bonds, in linear amides"/>
    <property type="evidence" value="ECO:0007669"/>
    <property type="project" value="TreeGrafter"/>
</dbReference>
<dbReference type="Gene3D" id="3.40.50.10320">
    <property type="entry name" value="LmbE-like"/>
    <property type="match status" value="1"/>
</dbReference>
<reference evidence="1" key="1">
    <citation type="submission" date="2023-08" db="EMBL/GenBank/DDBJ databases">
        <authorList>
            <person name="Messyasz A."/>
            <person name="Mannisto M.K."/>
            <person name="Kerkhof L.J."/>
            <person name="Haggblom M."/>
        </authorList>
    </citation>
    <scope>NUCLEOTIDE SEQUENCE</scope>
    <source>
        <strain evidence="1">X5P6</strain>
    </source>
</reference>
<name>A0AAU7ZNE2_9BACT</name>
<dbReference type="PANTHER" id="PTHR12993">
    <property type="entry name" value="N-ACETYLGLUCOSAMINYL-PHOSPHATIDYLINOSITOL DE-N-ACETYLASE-RELATED"/>
    <property type="match status" value="1"/>
</dbReference>
<dbReference type="AlphaFoldDB" id="A0AAU7ZNE2"/>
<evidence type="ECO:0000313" key="1">
    <source>
        <dbReference type="EMBL" id="XCB32473.1"/>
    </source>
</evidence>
<dbReference type="Pfam" id="PF02585">
    <property type="entry name" value="PIG-L"/>
    <property type="match status" value="1"/>
</dbReference>
<accession>A0AAU7ZNE2</accession>
<protein>
    <submittedName>
        <fullName evidence="1">PIG-L deacetylase family protein</fullName>
    </submittedName>
</protein>
<dbReference type="InterPro" id="IPR024078">
    <property type="entry name" value="LmbE-like_dom_sf"/>
</dbReference>
<reference evidence="1" key="2">
    <citation type="journal article" date="2024" name="Environ. Microbiol.">
        <title>Genome analysis and description of Tunturibacter gen. nov. expands the diversity of Terriglobia in tundra soils.</title>
        <authorList>
            <person name="Messyasz A."/>
            <person name="Mannisto M.K."/>
            <person name="Kerkhof L.J."/>
            <person name="Haggblom M.M."/>
        </authorList>
    </citation>
    <scope>NUCLEOTIDE SEQUENCE</scope>
    <source>
        <strain evidence="1">X5P6</strain>
    </source>
</reference>
<sequence length="216" mass="24700">MMHLNFGVRAGGGLKILCMGAHSDDIEIGCGGTLLRIADQYPECEFHWVVFNAIATRETEARHAAQLFAGSRLRGPIFKTFQDGFMPYVGGEVKAIFESDLKHLSPDLIFTHNGNDAHQDHRFISQLTWNTFRDHFILEYEIPKYDGDMGRPSFFVPLEKEVCEKKVEYLMNAFQSQHAKRWFQPDTFLSLMRLRGMECAASSGYAEAFYCRKLSV</sequence>
<dbReference type="RefSeq" id="WP_353063320.1">
    <property type="nucleotide sequence ID" value="NZ_CP132942.1"/>
</dbReference>
<organism evidence="1">
    <name type="scientific">Tunturiibacter psychrotolerans</name>
    <dbReference type="NCBI Taxonomy" id="3069686"/>
    <lineage>
        <taxon>Bacteria</taxon>
        <taxon>Pseudomonadati</taxon>
        <taxon>Acidobacteriota</taxon>
        <taxon>Terriglobia</taxon>
        <taxon>Terriglobales</taxon>
        <taxon>Acidobacteriaceae</taxon>
        <taxon>Tunturiibacter</taxon>
    </lineage>
</organism>
<dbReference type="PANTHER" id="PTHR12993:SF30">
    <property type="entry name" value="N-ACETYL-ALPHA-D-GLUCOSAMINYL L-MALATE DEACETYLASE 1"/>
    <property type="match status" value="1"/>
</dbReference>
<dbReference type="EMBL" id="CP132942">
    <property type="protein sequence ID" value="XCB32473.1"/>
    <property type="molecule type" value="Genomic_DNA"/>
</dbReference>
<dbReference type="SUPFAM" id="SSF102588">
    <property type="entry name" value="LmbE-like"/>
    <property type="match status" value="1"/>
</dbReference>
<dbReference type="KEGG" id="tpsc:RBB77_18825"/>
<dbReference type="InterPro" id="IPR003737">
    <property type="entry name" value="GlcNAc_PI_deacetylase-related"/>
</dbReference>